<evidence type="ECO:0000313" key="2">
    <source>
        <dbReference type="Proteomes" id="UP000360750"/>
    </source>
</evidence>
<name>A0ABD7UZW0_9ACTN</name>
<proteinExistence type="predicted"/>
<dbReference type="GeneID" id="60749004"/>
<accession>A0ABD7UZW0</accession>
<sequence length="243" mass="24324">MPITDAPTGRPPEPAALVAIPGTGSDADHVTRAFGPAARSLGVDLIALEPTASLIAGHVAGLERAAAEHGRILVGGVSIGAAIAVDWALRAGGAGCAGVFAALPAWSGAADAALAAASARATADALEADGLEATIAAMAAGSPDWLAAELSRSWRRLYPALVGQLREAASYTAPTLGRIATLEVPLAIVAADDDPIHPLAVARAWRDAAPRAALVEVTLEGWGREPALLGDSCAAAYRGLRGS</sequence>
<evidence type="ECO:0000313" key="1">
    <source>
        <dbReference type="EMBL" id="VFA82279.1"/>
    </source>
</evidence>
<dbReference type="InterPro" id="IPR029058">
    <property type="entry name" value="AB_hydrolase_fold"/>
</dbReference>
<dbReference type="EMBL" id="CAACYD010000005">
    <property type="protein sequence ID" value="VFA82279.1"/>
    <property type="molecule type" value="Genomic_DNA"/>
</dbReference>
<dbReference type="SUPFAM" id="SSF53474">
    <property type="entry name" value="alpha/beta-Hydrolases"/>
    <property type="match status" value="1"/>
</dbReference>
<dbReference type="Proteomes" id="UP000360750">
    <property type="component" value="Unassembled WGS sequence"/>
</dbReference>
<gene>
    <name evidence="1" type="ORF">NCTC8139_00968</name>
</gene>
<comment type="caution">
    <text evidence="1">The sequence shown here is derived from an EMBL/GenBank/DDBJ whole genome shotgun (WGS) entry which is preliminary data.</text>
</comment>
<dbReference type="AlphaFoldDB" id="A0ABD7UZW0"/>
<protein>
    <submittedName>
        <fullName evidence="1">Esterase/lipase</fullName>
    </submittedName>
</protein>
<organism evidence="1 2">
    <name type="scientific">Gordonia paraffinivorans</name>
    <dbReference type="NCBI Taxonomy" id="175628"/>
    <lineage>
        <taxon>Bacteria</taxon>
        <taxon>Bacillati</taxon>
        <taxon>Actinomycetota</taxon>
        <taxon>Actinomycetes</taxon>
        <taxon>Mycobacteriales</taxon>
        <taxon>Gordoniaceae</taxon>
        <taxon>Gordonia</taxon>
    </lineage>
</organism>
<reference evidence="1 2" key="1">
    <citation type="submission" date="2019-02" db="EMBL/GenBank/DDBJ databases">
        <authorList>
            <consortium name="Pathogen Informatics"/>
        </authorList>
    </citation>
    <scope>NUCLEOTIDE SEQUENCE [LARGE SCALE GENOMIC DNA]</scope>
    <source>
        <strain evidence="1 2">3012STDY6756503</strain>
    </source>
</reference>
<dbReference type="Gene3D" id="3.40.50.1820">
    <property type="entry name" value="alpha/beta hydrolase"/>
    <property type="match status" value="1"/>
</dbReference>
<dbReference type="RefSeq" id="WP_006899152.1">
    <property type="nucleotide sequence ID" value="NZ_CAACYD010000005.1"/>
</dbReference>